<name>A0ABX0TME7_9SPHN</name>
<evidence type="ECO:0000256" key="1">
    <source>
        <dbReference type="SAM" id="Phobius"/>
    </source>
</evidence>
<feature type="transmembrane region" description="Helical" evidence="1">
    <location>
        <begin position="119"/>
        <end position="136"/>
    </location>
</feature>
<evidence type="ECO:0008006" key="4">
    <source>
        <dbReference type="Google" id="ProtNLM"/>
    </source>
</evidence>
<feature type="transmembrane region" description="Helical" evidence="1">
    <location>
        <begin position="12"/>
        <end position="40"/>
    </location>
</feature>
<organism evidence="2 3">
    <name type="scientific">Sphingomonas vulcanisoli</name>
    <dbReference type="NCBI Taxonomy" id="1658060"/>
    <lineage>
        <taxon>Bacteria</taxon>
        <taxon>Pseudomonadati</taxon>
        <taxon>Pseudomonadota</taxon>
        <taxon>Alphaproteobacteria</taxon>
        <taxon>Sphingomonadales</taxon>
        <taxon>Sphingomonadaceae</taxon>
        <taxon>Sphingomonas</taxon>
    </lineage>
</organism>
<protein>
    <recommendedName>
        <fullName evidence="4">Sugar transporter</fullName>
    </recommendedName>
</protein>
<feature type="transmembrane region" description="Helical" evidence="1">
    <location>
        <begin position="88"/>
        <end position="107"/>
    </location>
</feature>
<comment type="caution">
    <text evidence="2">The sequence shown here is derived from an EMBL/GenBank/DDBJ whole genome shotgun (WGS) entry which is preliminary data.</text>
</comment>
<dbReference type="EMBL" id="JAAOZC010000001">
    <property type="protein sequence ID" value="NIJ06699.1"/>
    <property type="molecule type" value="Genomic_DNA"/>
</dbReference>
<evidence type="ECO:0000313" key="2">
    <source>
        <dbReference type="EMBL" id="NIJ06699.1"/>
    </source>
</evidence>
<proteinExistence type="predicted"/>
<dbReference type="RefSeq" id="WP_208408483.1">
    <property type="nucleotide sequence ID" value="NZ_JAAOZC010000001.1"/>
</dbReference>
<keyword evidence="1" id="KW-0812">Transmembrane</keyword>
<gene>
    <name evidence="2" type="ORF">FHS31_000281</name>
</gene>
<keyword evidence="1" id="KW-1133">Transmembrane helix</keyword>
<evidence type="ECO:0000313" key="3">
    <source>
        <dbReference type="Proteomes" id="UP000727456"/>
    </source>
</evidence>
<accession>A0ABX0TME7</accession>
<sequence>MMANLSAKAPWHLWLVGIVAVLFNAIGVFDFVMSMAQGAAYQARAGMTAEQIAHYQDLPAWMIITWAVGVFAAFAASILLLLRRRASYPVFVLSLAAFLISLDYTYLLTHDGAIMGPQMAITSAVITVFLLLFCWYSRWMIGRGKLV</sequence>
<keyword evidence="3" id="KW-1185">Reference proteome</keyword>
<reference evidence="2 3" key="1">
    <citation type="submission" date="2020-03" db="EMBL/GenBank/DDBJ databases">
        <title>Genomic Encyclopedia of Type Strains, Phase III (KMG-III): the genomes of soil and plant-associated and newly described type strains.</title>
        <authorList>
            <person name="Whitman W."/>
        </authorList>
    </citation>
    <scope>NUCLEOTIDE SEQUENCE [LARGE SCALE GENOMIC DNA]</scope>
    <source>
        <strain evidence="2 3">CECT 8804</strain>
    </source>
</reference>
<feature type="transmembrane region" description="Helical" evidence="1">
    <location>
        <begin position="60"/>
        <end position="81"/>
    </location>
</feature>
<keyword evidence="1" id="KW-0472">Membrane</keyword>
<dbReference type="Proteomes" id="UP000727456">
    <property type="component" value="Unassembled WGS sequence"/>
</dbReference>